<dbReference type="OrthoDB" id="5431039at2"/>
<dbReference type="AlphaFoldDB" id="A0A1I5CWB9"/>
<dbReference type="Gene3D" id="3.40.50.1000">
    <property type="entry name" value="HAD superfamily/HAD-like"/>
    <property type="match status" value="1"/>
</dbReference>
<dbReference type="InterPro" id="IPR016769">
    <property type="entry name" value="Phage_SP01_Orf1"/>
</dbReference>
<proteinExistence type="predicted"/>
<dbReference type="STRING" id="649333.SAMN04487989_10636"/>
<protein>
    <recommendedName>
        <fullName evidence="3">Hydrolase</fullName>
    </recommendedName>
</protein>
<dbReference type="InterPro" id="IPR023214">
    <property type="entry name" value="HAD_sf"/>
</dbReference>
<dbReference type="NCBIfam" id="NF046079">
    <property type="entry name" value="HAD_phos_BT0820"/>
    <property type="match status" value="1"/>
</dbReference>
<dbReference type="SUPFAM" id="SSF56784">
    <property type="entry name" value="HAD-like"/>
    <property type="match status" value="1"/>
</dbReference>
<dbReference type="RefSeq" id="WP_092209215.1">
    <property type="nucleotide sequence ID" value="NZ_FOVN01000006.1"/>
</dbReference>
<reference evidence="2" key="1">
    <citation type="submission" date="2016-10" db="EMBL/GenBank/DDBJ databases">
        <authorList>
            <person name="Varghese N."/>
            <person name="Submissions S."/>
        </authorList>
    </citation>
    <scope>NUCLEOTIDE SEQUENCE [LARGE SCALE GENOMIC DNA]</scope>
    <source>
        <strain evidence="2">DSM 23925</strain>
    </source>
</reference>
<evidence type="ECO:0000313" key="1">
    <source>
        <dbReference type="EMBL" id="SFN91156.1"/>
    </source>
</evidence>
<evidence type="ECO:0000313" key="2">
    <source>
        <dbReference type="Proteomes" id="UP000198705"/>
    </source>
</evidence>
<dbReference type="InterPro" id="IPR036412">
    <property type="entry name" value="HAD-like_sf"/>
</dbReference>
<sequence length="137" mass="16004">MNFTEKLIIAVDFDGTIVEDAYPKIGKPKLFAFETLVRLQKEGHRLILWTYRSDLRLEEAVTFCKENGLEFYAVNKSFPEEQFDYTKSRKIHADIFIDDRNIGGLLGWGEIYQLLANPKNHPNKLPKKKGFFSFLKK</sequence>
<dbReference type="EMBL" id="FOVN01000006">
    <property type="protein sequence ID" value="SFN91156.1"/>
    <property type="molecule type" value="Genomic_DNA"/>
</dbReference>
<dbReference type="PIRSF" id="PIRSF020079">
    <property type="entry name" value="UCP020079"/>
    <property type="match status" value="1"/>
</dbReference>
<gene>
    <name evidence="1" type="ORF">SAMN04487989_10636</name>
</gene>
<dbReference type="Proteomes" id="UP000198705">
    <property type="component" value="Unassembled WGS sequence"/>
</dbReference>
<keyword evidence="2" id="KW-1185">Reference proteome</keyword>
<accession>A0A1I5CWB9</accession>
<name>A0A1I5CWB9_9FLAO</name>
<evidence type="ECO:0008006" key="3">
    <source>
        <dbReference type="Google" id="ProtNLM"/>
    </source>
</evidence>
<organism evidence="1 2">
    <name type="scientific">Bizionia echini</name>
    <dbReference type="NCBI Taxonomy" id="649333"/>
    <lineage>
        <taxon>Bacteria</taxon>
        <taxon>Pseudomonadati</taxon>
        <taxon>Bacteroidota</taxon>
        <taxon>Flavobacteriia</taxon>
        <taxon>Flavobacteriales</taxon>
        <taxon>Flavobacteriaceae</taxon>
        <taxon>Bizionia</taxon>
    </lineage>
</organism>